<evidence type="ECO:0000313" key="2">
    <source>
        <dbReference type="Proteomes" id="UP000011135"/>
    </source>
</evidence>
<dbReference type="EMBL" id="AMZN01000019">
    <property type="protein sequence ID" value="ELR72541.1"/>
    <property type="molecule type" value="Genomic_DNA"/>
</dbReference>
<proteinExistence type="predicted"/>
<comment type="caution">
    <text evidence="1">The sequence shown here is derived from an EMBL/GenBank/DDBJ whole genome shotgun (WGS) entry which is preliminary data.</text>
</comment>
<organism evidence="1 2">
    <name type="scientific">Fulvivirga imtechensis AK7</name>
    <dbReference type="NCBI Taxonomy" id="1237149"/>
    <lineage>
        <taxon>Bacteria</taxon>
        <taxon>Pseudomonadati</taxon>
        <taxon>Bacteroidota</taxon>
        <taxon>Cytophagia</taxon>
        <taxon>Cytophagales</taxon>
        <taxon>Fulvivirgaceae</taxon>
        <taxon>Fulvivirga</taxon>
    </lineage>
</organism>
<dbReference type="Proteomes" id="UP000011135">
    <property type="component" value="Unassembled WGS sequence"/>
</dbReference>
<dbReference type="AlphaFoldDB" id="L8JU50"/>
<accession>L8JU50</accession>
<evidence type="ECO:0000313" key="1">
    <source>
        <dbReference type="EMBL" id="ELR72541.1"/>
    </source>
</evidence>
<dbReference type="STRING" id="1237149.C900_01319"/>
<reference evidence="1 2" key="1">
    <citation type="submission" date="2012-12" db="EMBL/GenBank/DDBJ databases">
        <title>Genome assembly of Fulvivirga imtechensis AK7.</title>
        <authorList>
            <person name="Nupur N."/>
            <person name="Khatri I."/>
            <person name="Kumar R."/>
            <person name="Subramanian S."/>
            <person name="Pinnaka A."/>
        </authorList>
    </citation>
    <scope>NUCLEOTIDE SEQUENCE [LARGE SCALE GENOMIC DNA]</scope>
    <source>
        <strain evidence="1 2">AK7</strain>
    </source>
</reference>
<name>L8JU50_9BACT</name>
<protein>
    <submittedName>
        <fullName evidence="1">Uncharacterized protein</fullName>
    </submittedName>
</protein>
<gene>
    <name evidence="1" type="ORF">C900_01319</name>
</gene>
<sequence length="50" mass="5802">MLPFYRLKKEEPARLEGTANIIESRHTSEQLTKFIIASRRFQISAALLPE</sequence>
<keyword evidence="2" id="KW-1185">Reference proteome</keyword>